<dbReference type="InterPro" id="IPR003658">
    <property type="entry name" value="Anti-sigma_ant"/>
</dbReference>
<comment type="caution">
    <text evidence="4">The sequence shown here is derived from an EMBL/GenBank/DDBJ whole genome shotgun (WGS) entry which is preliminary data.</text>
</comment>
<dbReference type="SUPFAM" id="SSF52091">
    <property type="entry name" value="SpoIIaa-like"/>
    <property type="match status" value="1"/>
</dbReference>
<dbReference type="InterPro" id="IPR002645">
    <property type="entry name" value="STAS_dom"/>
</dbReference>
<protein>
    <recommendedName>
        <fullName evidence="2">Anti-sigma factor antagonist</fullName>
    </recommendedName>
</protein>
<name>A0A4R6DEY5_9MICO</name>
<evidence type="ECO:0000313" key="5">
    <source>
        <dbReference type="Proteomes" id="UP000295764"/>
    </source>
</evidence>
<dbReference type="PANTHER" id="PTHR33495">
    <property type="entry name" value="ANTI-SIGMA FACTOR ANTAGONIST TM_1081-RELATED-RELATED"/>
    <property type="match status" value="1"/>
</dbReference>
<dbReference type="STRING" id="2035.RU06_00470"/>
<sequence>MDIVVHEATADAAVLECSGRLNMVSAPTFRETVAQVVSGGRPRVVVELSNVEFMDSSGLGALVGCLKTARQAGGDLRIAAPSDQVEMVLKLSNMDKILRTYPDGDAAVTDWG</sequence>
<dbReference type="OrthoDB" id="9793697at2"/>
<dbReference type="Pfam" id="PF01740">
    <property type="entry name" value="STAS"/>
    <property type="match status" value="1"/>
</dbReference>
<dbReference type="GO" id="GO:0043856">
    <property type="term" value="F:anti-sigma factor antagonist activity"/>
    <property type="evidence" value="ECO:0007669"/>
    <property type="project" value="InterPro"/>
</dbReference>
<evidence type="ECO:0000256" key="2">
    <source>
        <dbReference type="RuleBase" id="RU003749"/>
    </source>
</evidence>
<evidence type="ECO:0000313" key="4">
    <source>
        <dbReference type="EMBL" id="TDN43185.1"/>
    </source>
</evidence>
<dbReference type="EMBL" id="SNVW01000009">
    <property type="protein sequence ID" value="TDN43185.1"/>
    <property type="molecule type" value="Genomic_DNA"/>
</dbReference>
<dbReference type="PANTHER" id="PTHR33495:SF2">
    <property type="entry name" value="ANTI-SIGMA FACTOR ANTAGONIST TM_1081-RELATED"/>
    <property type="match status" value="1"/>
</dbReference>
<dbReference type="Gene3D" id="3.30.750.24">
    <property type="entry name" value="STAS domain"/>
    <property type="match status" value="1"/>
</dbReference>
<reference evidence="4 5" key="1">
    <citation type="submission" date="2019-03" db="EMBL/GenBank/DDBJ databases">
        <title>Genomic analyses of the natural microbiome of Caenorhabditis elegans.</title>
        <authorList>
            <person name="Samuel B."/>
        </authorList>
    </citation>
    <scope>NUCLEOTIDE SEQUENCE [LARGE SCALE GENOMIC DNA]</scope>
    <source>
        <strain evidence="4 5">JUb65</strain>
    </source>
</reference>
<proteinExistence type="inferred from homology"/>
<dbReference type="InterPro" id="IPR036513">
    <property type="entry name" value="STAS_dom_sf"/>
</dbReference>
<comment type="similarity">
    <text evidence="1 2">Belongs to the anti-sigma-factor antagonist family.</text>
</comment>
<dbReference type="RefSeq" id="WP_133520436.1">
    <property type="nucleotide sequence ID" value="NZ_SNVW01000009.1"/>
</dbReference>
<accession>A0A4R6DEY5</accession>
<organism evidence="4 5">
    <name type="scientific">Curtobacterium flaccumfaciens</name>
    <dbReference type="NCBI Taxonomy" id="2035"/>
    <lineage>
        <taxon>Bacteria</taxon>
        <taxon>Bacillati</taxon>
        <taxon>Actinomycetota</taxon>
        <taxon>Actinomycetes</taxon>
        <taxon>Micrococcales</taxon>
        <taxon>Microbacteriaceae</taxon>
        <taxon>Curtobacterium</taxon>
    </lineage>
</organism>
<dbReference type="AlphaFoldDB" id="A0A4R6DEY5"/>
<dbReference type="Proteomes" id="UP000295764">
    <property type="component" value="Unassembled WGS sequence"/>
</dbReference>
<dbReference type="PROSITE" id="PS50801">
    <property type="entry name" value="STAS"/>
    <property type="match status" value="1"/>
</dbReference>
<gene>
    <name evidence="4" type="ORF">EDF64_109108</name>
</gene>
<evidence type="ECO:0000256" key="1">
    <source>
        <dbReference type="ARBA" id="ARBA00009013"/>
    </source>
</evidence>
<dbReference type="CDD" id="cd07043">
    <property type="entry name" value="STAS_anti-anti-sigma_factors"/>
    <property type="match status" value="1"/>
</dbReference>
<feature type="domain" description="STAS" evidence="3">
    <location>
        <begin position="11"/>
        <end position="111"/>
    </location>
</feature>
<dbReference type="NCBIfam" id="TIGR00377">
    <property type="entry name" value="ant_ant_sig"/>
    <property type="match status" value="1"/>
</dbReference>
<evidence type="ECO:0000259" key="3">
    <source>
        <dbReference type="PROSITE" id="PS50801"/>
    </source>
</evidence>